<dbReference type="InterPro" id="IPR012945">
    <property type="entry name" value="Tubulin-bd_cofactor_C_dom"/>
</dbReference>
<evidence type="ECO:0000256" key="1">
    <source>
        <dbReference type="ARBA" id="ARBA00008848"/>
    </source>
</evidence>
<dbReference type="GO" id="GO:0000166">
    <property type="term" value="F:nucleotide binding"/>
    <property type="evidence" value="ECO:0007669"/>
    <property type="project" value="UniProtKB-KW"/>
</dbReference>
<name>A0A146K308_9EUKA</name>
<dbReference type="GO" id="GO:0005929">
    <property type="term" value="C:cilium"/>
    <property type="evidence" value="ECO:0007669"/>
    <property type="project" value="TreeGrafter"/>
</dbReference>
<comment type="similarity">
    <text evidence="1">Belongs to the TBCC family.</text>
</comment>
<feature type="domain" description="C-CAP/cofactor C-like" evidence="3">
    <location>
        <begin position="29"/>
        <end position="193"/>
    </location>
</feature>
<dbReference type="SMART" id="SM00673">
    <property type="entry name" value="CARP"/>
    <property type="match status" value="2"/>
</dbReference>
<accession>A0A146K308</accession>
<dbReference type="InterPro" id="IPR006599">
    <property type="entry name" value="CARP_motif"/>
</dbReference>
<dbReference type="GO" id="GO:1990075">
    <property type="term" value="C:periciliary membrane compartment"/>
    <property type="evidence" value="ECO:0007669"/>
    <property type="project" value="TreeGrafter"/>
</dbReference>
<gene>
    <name evidence="4" type="ORF">TPC1_17138</name>
</gene>
<dbReference type="EMBL" id="GDID01005316">
    <property type="protein sequence ID" value="JAP91290.1"/>
    <property type="molecule type" value="Transcribed_RNA"/>
</dbReference>
<reference evidence="4" key="1">
    <citation type="submission" date="2015-07" db="EMBL/GenBank/DDBJ databases">
        <title>Adaptation to a free-living lifestyle via gene acquisitions in the diplomonad Trepomonas sp. PC1.</title>
        <authorList>
            <person name="Xu F."/>
            <person name="Jerlstrom-Hultqvist J."/>
            <person name="Kolisko M."/>
            <person name="Simpson A.G.B."/>
            <person name="Roger A.J."/>
            <person name="Svard S.G."/>
            <person name="Andersson J.O."/>
        </authorList>
    </citation>
    <scope>NUCLEOTIDE SEQUENCE</scope>
    <source>
        <strain evidence="4">PC1</strain>
    </source>
</reference>
<evidence type="ECO:0000256" key="2">
    <source>
        <dbReference type="ARBA" id="ARBA00022741"/>
    </source>
</evidence>
<dbReference type="GO" id="GO:0006892">
    <property type="term" value="P:post-Golgi vesicle-mediated transport"/>
    <property type="evidence" value="ECO:0007669"/>
    <property type="project" value="TreeGrafter"/>
</dbReference>
<dbReference type="PROSITE" id="PS51329">
    <property type="entry name" value="C_CAP_COFACTOR_C"/>
    <property type="match status" value="1"/>
</dbReference>
<dbReference type="Gene3D" id="2.160.20.70">
    <property type="match status" value="1"/>
</dbReference>
<sequence>MPNMRTQLAVINTCDQQYNAPNQVQRPEYPKLPQTNRDNLRIENLQNQSIVRDFQSINNTELRLENLTNCFIFLTDLAKAITADVCINCSIILVGCSGSVFIRDCQNCRIAAISQQFRVRNCQSCSFFLLSKTDPIIETSSNLLFGPFMFSLAPSFFSEDKMVQTEDKVQKVLQFLDIDEFENHFQSIYDFSPSGKPNFTVVDCPSEFFKEIWQQPPLFGDQNAQTSNFTSNFGVAVVNFKLKSGAVVKYKFEKVPPVIFNYMLLKKGIYVVGGCKSGGVQLQLSQEEDEICSKFGGIRV</sequence>
<keyword evidence="2" id="KW-0547">Nucleotide-binding</keyword>
<protein>
    <recommendedName>
        <fullName evidence="3">C-CAP/cofactor C-like domain-containing protein</fullName>
    </recommendedName>
</protein>
<dbReference type="InterPro" id="IPR039093">
    <property type="entry name" value="XRP2"/>
</dbReference>
<dbReference type="PANTHER" id="PTHR15440">
    <property type="entry name" value="XRP2 PROTEIN"/>
    <property type="match status" value="1"/>
</dbReference>
<dbReference type="PANTHER" id="PTHR15440:SF0">
    <property type="entry name" value="PROTEIN XRP2"/>
    <property type="match status" value="1"/>
</dbReference>
<proteinExistence type="inferred from homology"/>
<dbReference type="InterPro" id="IPR016098">
    <property type="entry name" value="CAP/MinC_C"/>
</dbReference>
<dbReference type="InterPro" id="IPR017901">
    <property type="entry name" value="C-CAP_CF_C-like"/>
</dbReference>
<organism evidence="4">
    <name type="scientific">Trepomonas sp. PC1</name>
    <dbReference type="NCBI Taxonomy" id="1076344"/>
    <lineage>
        <taxon>Eukaryota</taxon>
        <taxon>Metamonada</taxon>
        <taxon>Diplomonadida</taxon>
        <taxon>Hexamitidae</taxon>
        <taxon>Hexamitinae</taxon>
        <taxon>Trepomonas</taxon>
    </lineage>
</organism>
<dbReference type="Pfam" id="PF07986">
    <property type="entry name" value="TBCC"/>
    <property type="match status" value="1"/>
</dbReference>
<dbReference type="GO" id="GO:0005096">
    <property type="term" value="F:GTPase activator activity"/>
    <property type="evidence" value="ECO:0007669"/>
    <property type="project" value="InterPro"/>
</dbReference>
<dbReference type="AlphaFoldDB" id="A0A146K308"/>
<evidence type="ECO:0000313" key="4">
    <source>
        <dbReference type="EMBL" id="JAP91290.1"/>
    </source>
</evidence>
<evidence type="ECO:0000259" key="3">
    <source>
        <dbReference type="PROSITE" id="PS51329"/>
    </source>
</evidence>